<evidence type="ECO:0000259" key="3">
    <source>
        <dbReference type="Pfam" id="PF01261"/>
    </source>
</evidence>
<evidence type="ECO:0000256" key="1">
    <source>
        <dbReference type="ARBA" id="ARBA00023235"/>
    </source>
</evidence>
<proteinExistence type="inferred from homology"/>
<dbReference type="PANTHER" id="PTHR43489:SF13">
    <property type="entry name" value="HYDROXYPYRUVATE ISOMERASE"/>
    <property type="match status" value="1"/>
</dbReference>
<dbReference type="InterPro" id="IPR036237">
    <property type="entry name" value="Xyl_isomerase-like_sf"/>
</dbReference>
<dbReference type="InterPro" id="IPR050417">
    <property type="entry name" value="Sugar_Epim/Isomerase"/>
</dbReference>
<sequence length="276" mass="30659">MPRFAANLSMLYPDRPFLERFGCAMRDGFTAVEFFFPYGHAKAELAARLRDHGLRLVFFNATPRSHPDERGIACLPDRRREFRDSFLHALDYASALDCDNLHVMPGRIPAQADLPALHATYVENLAWAADLAARDRRTVLIEPINPGDVPGFFLTRQDQAHGIVREVGSPHLKIQMDLYHCQIVEGGLAARLRRYLPTGHVGHVQIAGVPDRHEPDTGEINYPYLFGLLDELGYDGWVGCEYHPRLGAQPGGTSAGLAWLRRARAATCAGPAPARA</sequence>
<dbReference type="Gene3D" id="3.20.20.150">
    <property type="entry name" value="Divalent-metal-dependent TIM barrel enzymes"/>
    <property type="match status" value="1"/>
</dbReference>
<comment type="caution">
    <text evidence="4">The sequence shown here is derived from an EMBL/GenBank/DDBJ whole genome shotgun (WGS) entry which is preliminary data.</text>
</comment>
<evidence type="ECO:0000313" key="5">
    <source>
        <dbReference type="Proteomes" id="UP001501706"/>
    </source>
</evidence>
<dbReference type="PIRSF" id="PIRSF006241">
    <property type="entry name" value="HyI"/>
    <property type="match status" value="1"/>
</dbReference>
<dbReference type="InterPro" id="IPR026040">
    <property type="entry name" value="HyI-like"/>
</dbReference>
<dbReference type="PANTHER" id="PTHR43489">
    <property type="entry name" value="ISOMERASE"/>
    <property type="match status" value="1"/>
</dbReference>
<comment type="similarity">
    <text evidence="2">Belongs to the hyi family.</text>
</comment>
<dbReference type="SUPFAM" id="SSF51658">
    <property type="entry name" value="Xylose isomerase-like"/>
    <property type="match status" value="1"/>
</dbReference>
<dbReference type="GO" id="GO:0016853">
    <property type="term" value="F:isomerase activity"/>
    <property type="evidence" value="ECO:0007669"/>
    <property type="project" value="UniProtKB-KW"/>
</dbReference>
<dbReference type="Pfam" id="PF01261">
    <property type="entry name" value="AP_endonuc_2"/>
    <property type="match status" value="1"/>
</dbReference>
<evidence type="ECO:0000313" key="4">
    <source>
        <dbReference type="EMBL" id="GAA0508893.1"/>
    </source>
</evidence>
<dbReference type="RefSeq" id="WP_087841624.1">
    <property type="nucleotide sequence ID" value="NZ_BAAAEN010000009.1"/>
</dbReference>
<evidence type="ECO:0000256" key="2">
    <source>
        <dbReference type="PIRNR" id="PIRNR006241"/>
    </source>
</evidence>
<reference evidence="5" key="1">
    <citation type="journal article" date="2019" name="Int. J. Syst. Evol. Microbiol.">
        <title>The Global Catalogue of Microorganisms (GCM) 10K type strain sequencing project: providing services to taxonomists for standard genome sequencing and annotation.</title>
        <authorList>
            <consortium name="The Broad Institute Genomics Platform"/>
            <consortium name="The Broad Institute Genome Sequencing Center for Infectious Disease"/>
            <person name="Wu L."/>
            <person name="Ma J."/>
        </authorList>
    </citation>
    <scope>NUCLEOTIDE SEQUENCE [LARGE SCALE GENOMIC DNA]</scope>
    <source>
        <strain evidence="5">JCM 14330</strain>
    </source>
</reference>
<feature type="domain" description="Xylose isomerase-like TIM barrel" evidence="3">
    <location>
        <begin position="28"/>
        <end position="262"/>
    </location>
</feature>
<dbReference type="InterPro" id="IPR013022">
    <property type="entry name" value="Xyl_isomerase-like_TIM-brl"/>
</dbReference>
<protein>
    <submittedName>
        <fullName evidence="4">Hydroxypyruvate isomerase family protein</fullName>
    </submittedName>
</protein>
<dbReference type="EMBL" id="BAAAEN010000009">
    <property type="protein sequence ID" value="GAA0508893.1"/>
    <property type="molecule type" value="Genomic_DNA"/>
</dbReference>
<organism evidence="4 5">
    <name type="scientific">Pigmentiphaga daeguensis</name>
    <dbReference type="NCBI Taxonomy" id="414049"/>
    <lineage>
        <taxon>Bacteria</taxon>
        <taxon>Pseudomonadati</taxon>
        <taxon>Pseudomonadota</taxon>
        <taxon>Betaproteobacteria</taxon>
        <taxon>Burkholderiales</taxon>
        <taxon>Alcaligenaceae</taxon>
        <taxon>Pigmentiphaga</taxon>
    </lineage>
</organism>
<dbReference type="InterPro" id="IPR053398">
    <property type="entry name" value="HPT_OtnI_isomerases"/>
</dbReference>
<accession>A0ABP3LY60</accession>
<keyword evidence="1 2" id="KW-0413">Isomerase</keyword>
<keyword evidence="5" id="KW-1185">Reference proteome</keyword>
<dbReference type="Proteomes" id="UP001501706">
    <property type="component" value="Unassembled WGS sequence"/>
</dbReference>
<gene>
    <name evidence="4" type="ORF">GCM10009097_27530</name>
</gene>
<name>A0ABP3LY60_9BURK</name>
<dbReference type="NCBIfam" id="NF043033">
    <property type="entry name" value="OxoTetrIsom"/>
    <property type="match status" value="1"/>
</dbReference>